<dbReference type="InterPro" id="IPR036249">
    <property type="entry name" value="Thioredoxin-like_sf"/>
</dbReference>
<name>A0ABN6WKJ2_9GAMM</name>
<sequence length="220" mass="26033">MLPVLYSFRRCPYAIRARYTIAYLNVPVNLREVVLKAKPEALLSLGGRSSVPQLVDMDGARYPESMDIILWALSKSNNRIKVNSVWPSDACQRNKMSAWIRYNDVFFKKWLDRYKYADRYTEFSESYYFAQCEVFLRRLNRRLGLRSYLMGEKLSVADISVFPFVRQFAAVNQKRFDESEYDNVKKWLSLFLDSALFNNVVMKKYPMWTSEQENVVFPAR</sequence>
<dbReference type="PANTHER" id="PTHR43968">
    <property type="match status" value="1"/>
</dbReference>
<organism evidence="3 4">
    <name type="scientific">Marinomonas pontica</name>
    <dbReference type="NCBI Taxonomy" id="264739"/>
    <lineage>
        <taxon>Bacteria</taxon>
        <taxon>Pseudomonadati</taxon>
        <taxon>Pseudomonadota</taxon>
        <taxon>Gammaproteobacteria</taxon>
        <taxon>Oceanospirillales</taxon>
        <taxon>Oceanospirillaceae</taxon>
        <taxon>Marinomonas</taxon>
    </lineage>
</organism>
<dbReference type="InterPro" id="IPR004045">
    <property type="entry name" value="Glutathione_S-Trfase_N"/>
</dbReference>
<dbReference type="InterPro" id="IPR050983">
    <property type="entry name" value="GST_Omega/HSP26"/>
</dbReference>
<dbReference type="SFLD" id="SFLDS00019">
    <property type="entry name" value="Glutathione_Transferase_(cytos"/>
    <property type="match status" value="1"/>
</dbReference>
<dbReference type="InterPro" id="IPR040079">
    <property type="entry name" value="Glutathione_S-Trfase"/>
</dbReference>
<dbReference type="SUPFAM" id="SSF52833">
    <property type="entry name" value="Thioredoxin-like"/>
    <property type="match status" value="1"/>
</dbReference>
<dbReference type="InterPro" id="IPR010987">
    <property type="entry name" value="Glutathione-S-Trfase_C-like"/>
</dbReference>
<reference evidence="3 4" key="1">
    <citation type="submission" date="2023-01" db="EMBL/GenBank/DDBJ databases">
        <title>Complete genome sequence of Marinomonas pontica strain 200518_36.</title>
        <authorList>
            <person name="Ueki S."/>
            <person name="Gajardo G."/>
            <person name="Maruyama F."/>
        </authorList>
    </citation>
    <scope>NUCLEOTIDE SEQUENCE [LARGE SCALE GENOMIC DNA]</scope>
    <source>
        <strain evidence="3 4">200518_36</strain>
    </source>
</reference>
<dbReference type="Gene3D" id="1.20.1050.10">
    <property type="match status" value="1"/>
</dbReference>
<evidence type="ECO:0000259" key="2">
    <source>
        <dbReference type="PROSITE" id="PS50405"/>
    </source>
</evidence>
<dbReference type="PANTHER" id="PTHR43968:SF6">
    <property type="entry name" value="GLUTATHIONE S-TRANSFERASE OMEGA"/>
    <property type="match status" value="1"/>
</dbReference>
<dbReference type="RefSeq" id="WP_338265402.1">
    <property type="nucleotide sequence ID" value="NZ_AP027271.1"/>
</dbReference>
<dbReference type="SFLD" id="SFLDG00358">
    <property type="entry name" value="Main_(cytGST)"/>
    <property type="match status" value="1"/>
</dbReference>
<keyword evidence="4" id="KW-1185">Reference proteome</keyword>
<evidence type="ECO:0000313" key="4">
    <source>
        <dbReference type="Proteomes" id="UP001307608"/>
    </source>
</evidence>
<proteinExistence type="predicted"/>
<dbReference type="Proteomes" id="UP001307608">
    <property type="component" value="Chromosome"/>
</dbReference>
<dbReference type="SUPFAM" id="SSF47616">
    <property type="entry name" value="GST C-terminal domain-like"/>
    <property type="match status" value="1"/>
</dbReference>
<dbReference type="PROSITE" id="PS50404">
    <property type="entry name" value="GST_NTER"/>
    <property type="match status" value="1"/>
</dbReference>
<gene>
    <name evidence="3" type="ORF">MACH16_06880</name>
</gene>
<dbReference type="Gene3D" id="3.40.30.10">
    <property type="entry name" value="Glutaredoxin"/>
    <property type="match status" value="1"/>
</dbReference>
<dbReference type="EMBL" id="AP027271">
    <property type="protein sequence ID" value="BDX01940.1"/>
    <property type="molecule type" value="Genomic_DNA"/>
</dbReference>
<dbReference type="Pfam" id="PF13417">
    <property type="entry name" value="GST_N_3"/>
    <property type="match status" value="1"/>
</dbReference>
<protein>
    <submittedName>
        <fullName evidence="3">Glutathione S-transferase</fullName>
    </submittedName>
</protein>
<feature type="domain" description="GST N-terminal" evidence="1">
    <location>
        <begin position="1"/>
        <end position="80"/>
    </location>
</feature>
<dbReference type="CDD" id="cd03196">
    <property type="entry name" value="GST_C_5"/>
    <property type="match status" value="1"/>
</dbReference>
<feature type="domain" description="GST C-terminal" evidence="2">
    <location>
        <begin position="89"/>
        <end position="210"/>
    </location>
</feature>
<evidence type="ECO:0000259" key="1">
    <source>
        <dbReference type="PROSITE" id="PS50404"/>
    </source>
</evidence>
<accession>A0ABN6WKJ2</accession>
<dbReference type="PROSITE" id="PS50405">
    <property type="entry name" value="GST_CTER"/>
    <property type="match status" value="1"/>
</dbReference>
<evidence type="ECO:0000313" key="3">
    <source>
        <dbReference type="EMBL" id="BDX01940.1"/>
    </source>
</evidence>
<dbReference type="InterPro" id="IPR036282">
    <property type="entry name" value="Glutathione-S-Trfase_C_sf"/>
</dbReference>
<dbReference type="Pfam" id="PF13410">
    <property type="entry name" value="GST_C_2"/>
    <property type="match status" value="1"/>
</dbReference>